<dbReference type="PANTHER" id="PTHR33377">
    <property type="entry name" value="OS10G0134700 PROTEIN-RELATED"/>
    <property type="match status" value="1"/>
</dbReference>
<protein>
    <recommendedName>
        <fullName evidence="3">NB-ARC domain-containing protein</fullName>
    </recommendedName>
</protein>
<keyword evidence="2" id="KW-1185">Reference proteome</keyword>
<evidence type="ECO:0008006" key="3">
    <source>
        <dbReference type="Google" id="ProtNLM"/>
    </source>
</evidence>
<proteinExistence type="predicted"/>
<organism evidence="1 2">
    <name type="scientific">Digitaria exilis</name>
    <dbReference type="NCBI Taxonomy" id="1010633"/>
    <lineage>
        <taxon>Eukaryota</taxon>
        <taxon>Viridiplantae</taxon>
        <taxon>Streptophyta</taxon>
        <taxon>Embryophyta</taxon>
        <taxon>Tracheophyta</taxon>
        <taxon>Spermatophyta</taxon>
        <taxon>Magnoliopsida</taxon>
        <taxon>Liliopsida</taxon>
        <taxon>Poales</taxon>
        <taxon>Poaceae</taxon>
        <taxon>PACMAD clade</taxon>
        <taxon>Panicoideae</taxon>
        <taxon>Panicodae</taxon>
        <taxon>Paniceae</taxon>
        <taxon>Anthephorinae</taxon>
        <taxon>Digitaria</taxon>
    </lineage>
</organism>
<dbReference type="AlphaFoldDB" id="A0A835AY28"/>
<dbReference type="Gene3D" id="3.40.50.300">
    <property type="entry name" value="P-loop containing nucleotide triphosphate hydrolases"/>
    <property type="match status" value="1"/>
</dbReference>
<reference evidence="1" key="1">
    <citation type="submission" date="2020-07" db="EMBL/GenBank/DDBJ databases">
        <title>Genome sequence and genetic diversity analysis of an under-domesticated orphan crop, white fonio (Digitaria exilis).</title>
        <authorList>
            <person name="Bennetzen J.L."/>
            <person name="Chen S."/>
            <person name="Ma X."/>
            <person name="Wang X."/>
            <person name="Yssel A.E.J."/>
            <person name="Chaluvadi S.R."/>
            <person name="Johnson M."/>
            <person name="Gangashetty P."/>
            <person name="Hamidou F."/>
            <person name="Sanogo M.D."/>
            <person name="Zwaenepoel A."/>
            <person name="Wallace J."/>
            <person name="Van De Peer Y."/>
            <person name="Van Deynze A."/>
        </authorList>
    </citation>
    <scope>NUCLEOTIDE SEQUENCE</scope>
    <source>
        <tissue evidence="1">Leaves</tissue>
    </source>
</reference>
<evidence type="ECO:0000313" key="1">
    <source>
        <dbReference type="EMBL" id="KAF8671744.1"/>
    </source>
</evidence>
<sequence>MAELANRSISFLINKWSKQMKPTNEMLDSLQQLLRRAGAIVEEAEGRYITNQAMLQQLSILRKELYKGYYTLDTFRCRVHAGSMAQGYDVGHSFAISRFNPAKRLYISSGGRESVKDLTRILKSLESALQYAAEFIILSGRYPRLARQPYSIHLLLDNCMFGRQMEMELVINFLFQAQDPDDKNHGILPIIGPRKVGKSTLVEHVSIDERVRSYFSQIMFLSGDDFKGEHIVYDNGDLIRRRVLAIVELDGDINEDLWKRFLSASRSLPPGSKFIVTSRSENIINYGTTPPLRLEFFTPEVFWYFFKVRMFGSMDVMEHPKLSLLAMDMAKELNACFMCFNVMNEILKSNVDAHFWSLTLAICRHFKQKNPFVCDPTNPVDAWELNRPILIPTKDRTSLGYISITDMYQTSSNQCVEHWLEASARSDTTTPKITLKDLMFGRAKPKGKFIALAWKSHIPPQYNCVFKCELRMPQKAASRKKRN</sequence>
<comment type="caution">
    <text evidence="1">The sequence shown here is derived from an EMBL/GenBank/DDBJ whole genome shotgun (WGS) entry which is preliminary data.</text>
</comment>
<dbReference type="Proteomes" id="UP000636709">
    <property type="component" value="Unassembled WGS sequence"/>
</dbReference>
<dbReference type="OrthoDB" id="691828at2759"/>
<gene>
    <name evidence="1" type="ORF">HU200_049865</name>
</gene>
<dbReference type="InterPro" id="IPR027417">
    <property type="entry name" value="P-loop_NTPase"/>
</dbReference>
<name>A0A835AY28_9POAL</name>
<dbReference type="PANTHER" id="PTHR33377:SF50">
    <property type="entry name" value="NB-ARC DOMAIN-CONTAINING PROTEIN"/>
    <property type="match status" value="1"/>
</dbReference>
<evidence type="ECO:0000313" key="2">
    <source>
        <dbReference type="Proteomes" id="UP000636709"/>
    </source>
</evidence>
<dbReference type="EMBL" id="JACEFO010002234">
    <property type="protein sequence ID" value="KAF8671744.1"/>
    <property type="molecule type" value="Genomic_DNA"/>
</dbReference>
<dbReference type="SUPFAM" id="SSF52540">
    <property type="entry name" value="P-loop containing nucleoside triphosphate hydrolases"/>
    <property type="match status" value="1"/>
</dbReference>
<accession>A0A835AY28</accession>